<evidence type="ECO:0000313" key="2">
    <source>
        <dbReference type="EMBL" id="ETO25801.1"/>
    </source>
</evidence>
<feature type="transmembrane region" description="Helical" evidence="1">
    <location>
        <begin position="158"/>
        <end position="184"/>
    </location>
</feature>
<dbReference type="EMBL" id="ASPP01008272">
    <property type="protein sequence ID" value="ETO25801.1"/>
    <property type="molecule type" value="Genomic_DNA"/>
</dbReference>
<keyword evidence="1" id="KW-0472">Membrane</keyword>
<dbReference type="Proteomes" id="UP000023152">
    <property type="component" value="Unassembled WGS sequence"/>
</dbReference>
<evidence type="ECO:0000313" key="3">
    <source>
        <dbReference type="Proteomes" id="UP000023152"/>
    </source>
</evidence>
<sequence>MRCGIIAAITNGLFASLRLNKWYTEYEHNIVCKGNVITSIIIIVPTRWGSSFDALSIRLLGHVVAITNFSHRRFFLFFKSPLTIANISILKGLCTISVVLDEKIFINEGRWIDKEKNSFVYLCLRFLITQRQPQREQKGEIFLFGFPSGEEENGVGQFFLMVCYGFILFKAAVIIGDSCEKLLLLYGPKKSHTKAKKKKTTKKKGVIGGLVIPILGAIPDGAIVLVSGLGADAQNQVAVGVGTLAGSTILLLTIPWSVGVILGCRDYDEKTGKAASYDTTHKPKHENGITLFRSCITTYPNIPFSAKIMMVVATSYFIVGYNLCKLNSINHYTYFFFFFLRKMKLNT</sequence>
<proteinExistence type="predicted"/>
<evidence type="ECO:0008006" key="4">
    <source>
        <dbReference type="Google" id="ProtNLM"/>
    </source>
</evidence>
<organism evidence="2 3">
    <name type="scientific">Reticulomyxa filosa</name>
    <dbReference type="NCBI Taxonomy" id="46433"/>
    <lineage>
        <taxon>Eukaryota</taxon>
        <taxon>Sar</taxon>
        <taxon>Rhizaria</taxon>
        <taxon>Retaria</taxon>
        <taxon>Foraminifera</taxon>
        <taxon>Monothalamids</taxon>
        <taxon>Reticulomyxidae</taxon>
        <taxon>Reticulomyxa</taxon>
    </lineage>
</organism>
<feature type="transmembrane region" description="Helical" evidence="1">
    <location>
        <begin position="205"/>
        <end position="231"/>
    </location>
</feature>
<protein>
    <recommendedName>
        <fullName evidence="4">Sodium/calcium exchanger membrane region domain-containing protein</fullName>
    </recommendedName>
</protein>
<comment type="caution">
    <text evidence="2">The sequence shown here is derived from an EMBL/GenBank/DDBJ whole genome shotgun (WGS) entry which is preliminary data.</text>
</comment>
<dbReference type="OrthoDB" id="448354at2759"/>
<feature type="transmembrane region" description="Helical" evidence="1">
    <location>
        <begin position="237"/>
        <end position="263"/>
    </location>
</feature>
<name>X6NIJ4_RETFI</name>
<keyword evidence="3" id="KW-1185">Reference proteome</keyword>
<gene>
    <name evidence="2" type="ORF">RFI_11337</name>
</gene>
<evidence type="ECO:0000256" key="1">
    <source>
        <dbReference type="SAM" id="Phobius"/>
    </source>
</evidence>
<dbReference type="AlphaFoldDB" id="X6NIJ4"/>
<accession>X6NIJ4</accession>
<keyword evidence="1" id="KW-0812">Transmembrane</keyword>
<reference evidence="2 3" key="1">
    <citation type="journal article" date="2013" name="Curr. Biol.">
        <title>The Genome of the Foraminiferan Reticulomyxa filosa.</title>
        <authorList>
            <person name="Glockner G."/>
            <person name="Hulsmann N."/>
            <person name="Schleicher M."/>
            <person name="Noegel A.A."/>
            <person name="Eichinger L."/>
            <person name="Gallinger C."/>
            <person name="Pawlowski J."/>
            <person name="Sierra R."/>
            <person name="Euteneuer U."/>
            <person name="Pillet L."/>
            <person name="Moustafa A."/>
            <person name="Platzer M."/>
            <person name="Groth M."/>
            <person name="Szafranski K."/>
            <person name="Schliwa M."/>
        </authorList>
    </citation>
    <scope>NUCLEOTIDE SEQUENCE [LARGE SCALE GENOMIC DNA]</scope>
</reference>
<keyword evidence="1" id="KW-1133">Transmembrane helix</keyword>